<feature type="domain" description="Phosphoadenosine phosphosulphate reductase" evidence="1">
    <location>
        <begin position="7"/>
        <end position="103"/>
    </location>
</feature>
<dbReference type="InterPro" id="IPR050128">
    <property type="entry name" value="Sulfate_adenylyltrnsfr_sub2"/>
</dbReference>
<dbReference type="Gene3D" id="3.40.50.620">
    <property type="entry name" value="HUPs"/>
    <property type="match status" value="1"/>
</dbReference>
<dbReference type="RefSeq" id="WP_342630170.1">
    <property type="nucleotide sequence ID" value="NZ_CP152276.1"/>
</dbReference>
<sequence>MDRERHILGISGGRDSAALAVHLRQTRPELPLEYFFTDTGKELPEVYSFLDRLEGFLGRPIARLNPDRDFDFWMAEYGNFLPSPRTRWCTRQLKLRPLERWLKPDLEAGVKVHSYVAIRADEPSREGYQSTHPNMLVHLPLREAGVDRAGVIEMLRRADVGEPAYYDWRSRSGCTFCFFQQKIEWVRLAERHPDKFEEAVAYEKTAIEGGSPFTWSQGESLDELIRPERVQQIKNDYKRRLERQRKRRPVNPLSGRSTTTIDEIYGVDEAVSGCVICHK</sequence>
<keyword evidence="3" id="KW-1185">Reference proteome</keyword>
<dbReference type="PANTHER" id="PTHR43196:SF2">
    <property type="entry name" value="PHOSPHOADENOSINE PHOSPHOSULFATE REDUCTASE"/>
    <property type="match status" value="1"/>
</dbReference>
<dbReference type="Pfam" id="PF01507">
    <property type="entry name" value="PAPS_reduct"/>
    <property type="match status" value="1"/>
</dbReference>
<reference evidence="2 3" key="1">
    <citation type="submission" date="2024-04" db="EMBL/GenBank/DDBJ databases">
        <title>Complete genome sequence of Nguyenibacter vanlangesis HBCM-1154, a strain capable of nitrogen fixation, IAA production, and phosphorus solubilization isolated from sugarcane soil.</title>
        <authorList>
            <person name="MY HANH P."/>
        </authorList>
    </citation>
    <scope>NUCLEOTIDE SEQUENCE [LARGE SCALE GENOMIC DNA]</scope>
    <source>
        <strain evidence="2 3">HBCM 1154</strain>
    </source>
</reference>
<evidence type="ECO:0000259" key="1">
    <source>
        <dbReference type="Pfam" id="PF01507"/>
    </source>
</evidence>
<gene>
    <name evidence="2" type="ORF">AAC691_08605</name>
</gene>
<dbReference type="InterPro" id="IPR014729">
    <property type="entry name" value="Rossmann-like_a/b/a_fold"/>
</dbReference>
<dbReference type="PANTHER" id="PTHR43196">
    <property type="entry name" value="SULFATE ADENYLYLTRANSFERASE SUBUNIT 2"/>
    <property type="match status" value="1"/>
</dbReference>
<evidence type="ECO:0000313" key="2">
    <source>
        <dbReference type="EMBL" id="XAE45008.1"/>
    </source>
</evidence>
<dbReference type="EMBL" id="CP152276">
    <property type="protein sequence ID" value="XAE45008.1"/>
    <property type="molecule type" value="Genomic_DNA"/>
</dbReference>
<dbReference type="InterPro" id="IPR002500">
    <property type="entry name" value="PAPS_reduct_dom"/>
</dbReference>
<proteinExistence type="predicted"/>
<dbReference type="Proteomes" id="UP001449795">
    <property type="component" value="Chromosome"/>
</dbReference>
<organism evidence="2 3">
    <name type="scientific">Nguyenibacter vanlangensis</name>
    <dbReference type="NCBI Taxonomy" id="1216886"/>
    <lineage>
        <taxon>Bacteria</taxon>
        <taxon>Pseudomonadati</taxon>
        <taxon>Pseudomonadota</taxon>
        <taxon>Alphaproteobacteria</taxon>
        <taxon>Acetobacterales</taxon>
        <taxon>Acetobacteraceae</taxon>
        <taxon>Nguyenibacter</taxon>
    </lineage>
</organism>
<name>A0ABZ3DB20_9PROT</name>
<protein>
    <submittedName>
        <fullName evidence="2">Phosphoadenosine phosphosulfate reductase family protein</fullName>
    </submittedName>
</protein>
<accession>A0ABZ3DB20</accession>
<evidence type="ECO:0000313" key="3">
    <source>
        <dbReference type="Proteomes" id="UP001449795"/>
    </source>
</evidence>
<dbReference type="SUPFAM" id="SSF52402">
    <property type="entry name" value="Adenine nucleotide alpha hydrolases-like"/>
    <property type="match status" value="1"/>
</dbReference>